<dbReference type="Proteomes" id="UP001255917">
    <property type="component" value="Unassembled WGS sequence"/>
</dbReference>
<evidence type="ECO:0000259" key="2">
    <source>
        <dbReference type="Pfam" id="PF23947"/>
    </source>
</evidence>
<dbReference type="Pfam" id="PF23947">
    <property type="entry name" value="DUF7281"/>
    <property type="match status" value="1"/>
</dbReference>
<evidence type="ECO:0000256" key="1">
    <source>
        <dbReference type="SAM" id="Coils"/>
    </source>
</evidence>
<dbReference type="InterPro" id="IPR055705">
    <property type="entry name" value="DUF7281"/>
</dbReference>
<organism evidence="3 4">
    <name type="scientific">Halomonas saccharevitans</name>
    <dbReference type="NCBI Taxonomy" id="416872"/>
    <lineage>
        <taxon>Bacteria</taxon>
        <taxon>Pseudomonadati</taxon>
        <taxon>Pseudomonadota</taxon>
        <taxon>Gammaproteobacteria</taxon>
        <taxon>Oceanospirillales</taxon>
        <taxon>Halomonadaceae</taxon>
        <taxon>Halomonas</taxon>
    </lineage>
</organism>
<gene>
    <name evidence="3" type="ORF">RSO68_02635</name>
</gene>
<feature type="coiled-coil region" evidence="1">
    <location>
        <begin position="249"/>
        <end position="276"/>
    </location>
</feature>
<reference evidence="4" key="1">
    <citation type="submission" date="2023-07" db="EMBL/GenBank/DDBJ databases">
        <title>Substrates and metabolic shifts associated with increased methane emissions in unrestored hypersaline salterns.</title>
        <authorList>
            <person name="Bueno De Mesquita C.P."/>
            <person name="Tringe S.G."/>
        </authorList>
    </citation>
    <scope>NUCLEOTIDE SEQUENCE [LARGE SCALE GENOMIC DNA]</scope>
    <source>
        <strain evidence="4">I4</strain>
    </source>
</reference>
<keyword evidence="4" id="KW-1185">Reference proteome</keyword>
<dbReference type="EMBL" id="JAVXUR010000001">
    <property type="protein sequence ID" value="MDT8878361.1"/>
    <property type="molecule type" value="Genomic_DNA"/>
</dbReference>
<name>A0ABU3NAY6_9GAMM</name>
<comment type="caution">
    <text evidence="3">The sequence shown here is derived from an EMBL/GenBank/DDBJ whole genome shotgun (WGS) entry which is preliminary data.</text>
</comment>
<evidence type="ECO:0000313" key="4">
    <source>
        <dbReference type="Proteomes" id="UP001255917"/>
    </source>
</evidence>
<feature type="domain" description="DUF7281" evidence="2">
    <location>
        <begin position="94"/>
        <end position="284"/>
    </location>
</feature>
<dbReference type="RefSeq" id="WP_315585338.1">
    <property type="nucleotide sequence ID" value="NZ_JAVXUR010000001.1"/>
</dbReference>
<accession>A0ABU3NAY6</accession>
<evidence type="ECO:0000313" key="3">
    <source>
        <dbReference type="EMBL" id="MDT8878361.1"/>
    </source>
</evidence>
<protein>
    <recommendedName>
        <fullName evidence="2">DUF7281 domain-containing protein</fullName>
    </recommendedName>
</protein>
<keyword evidence="1" id="KW-0175">Coiled coil</keyword>
<sequence length="298" mass="33535">MRDTIKVLQRVLRQPTDQVRLGQVWRHIHEEHGIGTPQGRTLRLLAHDLDRIRRVYDRLTNNAGLHLNLDQDRVSLAGHLPDEKISTHQAFSSLQRVAHTKGEVTIRAGDTALPLPCPPGVLPAVLGDMLILTPETQHVLVVENGAVMERWWQIVPLLPDALRDNTLILYRGHDQGARELKTLLADWADRISLHLFVDFDAAGLEIAQGVFADVPARQQQVVIPVFPLELKKSRKEGEYFKQLEQLARLERQQGLSAELRQAVQLMKQERLALSQEAMLAHGAPVTSIAYRAGNHHPA</sequence>
<proteinExistence type="predicted"/>